<proteinExistence type="predicted"/>
<dbReference type="Gramene" id="Manes.04G132900.3.v8.1">
    <property type="protein sequence ID" value="Manes.04G132900.3.v8.1.CDS.1"/>
    <property type="gene ID" value="Manes.04G132900.v8.1"/>
</dbReference>
<dbReference type="OrthoDB" id="1928179at2759"/>
<keyword evidence="2" id="KW-1133">Transmembrane helix</keyword>
<organism evidence="3 4">
    <name type="scientific">Manihot esculenta</name>
    <name type="common">Cassava</name>
    <name type="synonym">Jatropha manihot</name>
    <dbReference type="NCBI Taxonomy" id="3983"/>
    <lineage>
        <taxon>Eukaryota</taxon>
        <taxon>Viridiplantae</taxon>
        <taxon>Streptophyta</taxon>
        <taxon>Embryophyta</taxon>
        <taxon>Tracheophyta</taxon>
        <taxon>Spermatophyta</taxon>
        <taxon>Magnoliopsida</taxon>
        <taxon>eudicotyledons</taxon>
        <taxon>Gunneridae</taxon>
        <taxon>Pentapetalae</taxon>
        <taxon>rosids</taxon>
        <taxon>fabids</taxon>
        <taxon>Malpighiales</taxon>
        <taxon>Euphorbiaceae</taxon>
        <taxon>Crotonoideae</taxon>
        <taxon>Manihoteae</taxon>
        <taxon>Manihot</taxon>
    </lineage>
</organism>
<feature type="region of interest" description="Disordered" evidence="1">
    <location>
        <begin position="83"/>
        <end position="109"/>
    </location>
</feature>
<dbReference type="EMBL" id="CM004390">
    <property type="protein sequence ID" value="OAY53064.1"/>
    <property type="molecule type" value="Genomic_DNA"/>
</dbReference>
<keyword evidence="2" id="KW-0472">Membrane</keyword>
<evidence type="ECO:0000313" key="4">
    <source>
        <dbReference type="Proteomes" id="UP000091857"/>
    </source>
</evidence>
<accession>A0A2C9W2B7</accession>
<dbReference type="AlphaFoldDB" id="A0A2C9W2B7"/>
<dbReference type="PANTHER" id="PTHR33700">
    <property type="entry name" value="MYB-LIKE PROTEIN X"/>
    <property type="match status" value="1"/>
</dbReference>
<evidence type="ECO:0000256" key="1">
    <source>
        <dbReference type="SAM" id="MobiDB-lite"/>
    </source>
</evidence>
<dbReference type="STRING" id="3983.A0A2C9W2B7"/>
<dbReference type="Gramene" id="Manes.04G132900.5.v8.1">
    <property type="protein sequence ID" value="Manes.04G132900.5.v8.1.CDS.1"/>
    <property type="gene ID" value="Manes.04G132900.v8.1"/>
</dbReference>
<sequence>MEQTLISHHTNGRNYRAKGLDKKRVLQLVLLLGICMWLLYQVKSSHHQQESYNGNLQNLSERNVTVVLGRKGMAKQKNHINAVTESQDTSGSEEYERTKDGGVGEDEIDGNISAKSHFPMFDMANEASEIEIVDDNGENNHRVEAFLDENGIPPDASNLFNSTPYEPTDRTQES</sequence>
<name>A0A2C9W2B7_MANES</name>
<dbReference type="OMA" id="FDMANEA"/>
<reference evidence="4" key="1">
    <citation type="journal article" date="2016" name="Nat. Biotechnol.">
        <title>Sequencing wild and cultivated cassava and related species reveals extensive interspecific hybridization and genetic diversity.</title>
        <authorList>
            <person name="Bredeson J.V."/>
            <person name="Lyons J.B."/>
            <person name="Prochnik S.E."/>
            <person name="Wu G.A."/>
            <person name="Ha C.M."/>
            <person name="Edsinger-Gonzales E."/>
            <person name="Grimwood J."/>
            <person name="Schmutz J."/>
            <person name="Rabbi I.Y."/>
            <person name="Egesi C."/>
            <person name="Nauluvula P."/>
            <person name="Lebot V."/>
            <person name="Ndunguru J."/>
            <person name="Mkamilo G."/>
            <person name="Bart R.S."/>
            <person name="Setter T.L."/>
            <person name="Gleadow R.M."/>
            <person name="Kulakow P."/>
            <person name="Ferguson M.E."/>
            <person name="Rounsley S."/>
            <person name="Rokhsar D.S."/>
        </authorList>
    </citation>
    <scope>NUCLEOTIDE SEQUENCE [LARGE SCALE GENOMIC DNA]</scope>
    <source>
        <strain evidence="4">cv. AM560-2</strain>
    </source>
</reference>
<comment type="caution">
    <text evidence="3">The sequence shown here is derived from an EMBL/GenBank/DDBJ whole genome shotgun (WGS) entry which is preliminary data.</text>
</comment>
<evidence type="ECO:0000256" key="2">
    <source>
        <dbReference type="SAM" id="Phobius"/>
    </source>
</evidence>
<dbReference type="Gramene" id="Manes.04G132900.4.v8.1">
    <property type="protein sequence ID" value="Manes.04G132900.4.v8.1.CDS.1"/>
    <property type="gene ID" value="Manes.04G132900.v8.1"/>
</dbReference>
<keyword evidence="4" id="KW-1185">Reference proteome</keyword>
<evidence type="ECO:0000313" key="3">
    <source>
        <dbReference type="EMBL" id="OAY53064.1"/>
    </source>
</evidence>
<keyword evidence="2" id="KW-0812">Transmembrane</keyword>
<dbReference type="Proteomes" id="UP000091857">
    <property type="component" value="Chromosome 4"/>
</dbReference>
<feature type="transmembrane region" description="Helical" evidence="2">
    <location>
        <begin position="25"/>
        <end position="42"/>
    </location>
</feature>
<feature type="region of interest" description="Disordered" evidence="1">
    <location>
        <begin position="148"/>
        <end position="174"/>
    </location>
</feature>
<dbReference type="Gramene" id="Manes.04G132900.2.v8.1">
    <property type="protein sequence ID" value="Manes.04G132900.2.v8.1.CDS.1"/>
    <property type="gene ID" value="Manes.04G132900.v8.1"/>
</dbReference>
<feature type="compositionally biased region" description="Polar residues" evidence="1">
    <location>
        <begin position="83"/>
        <end position="92"/>
    </location>
</feature>
<dbReference type="PANTHER" id="PTHR33700:SF4">
    <property type="entry name" value="MYB-LIKE PROTEIN X"/>
    <property type="match status" value="1"/>
</dbReference>
<gene>
    <name evidence="3" type="ORF">MANES_04G132900v8</name>
</gene>
<dbReference type="Gramene" id="Manes.04G132900.1.v8.1">
    <property type="protein sequence ID" value="Manes.04G132900.1.v8.1.CDS.1"/>
    <property type="gene ID" value="Manes.04G132900.v8.1"/>
</dbReference>
<protein>
    <submittedName>
        <fullName evidence="3">Uncharacterized protein</fullName>
    </submittedName>
</protein>